<dbReference type="Proteomes" id="UP000005940">
    <property type="component" value="Chromosome"/>
</dbReference>
<evidence type="ECO:0000313" key="2">
    <source>
        <dbReference type="Proteomes" id="UP000005940"/>
    </source>
</evidence>
<gene>
    <name evidence="1" type="ORF">STSU_003605</name>
</gene>
<proteinExistence type="predicted"/>
<protein>
    <submittedName>
        <fullName evidence="1">Arylmalonate decarboxylase</fullName>
    </submittedName>
</protein>
<dbReference type="EMBL" id="CP029159">
    <property type="protein sequence ID" value="QKM66381.1"/>
    <property type="molecule type" value="Genomic_DNA"/>
</dbReference>
<sequence>MLRIGGQRARLAVLVPSTNTVVEAEYRSLAPPGVTVHTGRMPVPAPSVASDDDTTRLLTDVRRGVPGALRSVLDCRPDRVLLGMSAPTFYGGTEGARAYESEVAALAGVPVTAGSTACTRALRALGARRIAVLSPYRPVNDTEVRRYFTEAGFTVTGLRSLLCTSATQIAEVGEEDIVPVVEELAATAPDAIVQVGTNLWFAGLAAELERRLALPVVAINTATLWTALREHGITDRVEGAGRLLAEH</sequence>
<reference evidence="1 2" key="1">
    <citation type="journal article" date="2012" name="J. Bacteriol.">
        <title>Draft genome of Streptomyces tsukubaensis NRRL 18488, the producer of the clinically important immunosuppressant tacrolimus (FK506).</title>
        <authorList>
            <person name="Barreiro C."/>
            <person name="Prieto C."/>
            <person name="Sola-Landa A."/>
            <person name="Solera E."/>
            <person name="Martinez-Castro M."/>
            <person name="Perez-Redondo R."/>
            <person name="Garcia-Estrada C."/>
            <person name="Aparicio J.F."/>
            <person name="Fernandez-Martinez L.T."/>
            <person name="Santos-Aberturas J."/>
            <person name="Salehi-Najafabadi Z."/>
            <person name="Rodriguez-Garcia A."/>
            <person name="Tauch A."/>
            <person name="Martin J.F."/>
        </authorList>
    </citation>
    <scope>NUCLEOTIDE SEQUENCE [LARGE SCALE GENOMIC DNA]</scope>
    <source>
        <strain evidence="2">DSM 42081 / NBRC 108919 / NRRL 18488 / 9993</strain>
    </source>
</reference>
<dbReference type="PANTHER" id="PTHR40267:SF1">
    <property type="entry name" value="BLR3294 PROTEIN"/>
    <property type="match status" value="1"/>
</dbReference>
<dbReference type="InterPro" id="IPR026286">
    <property type="entry name" value="MaiA/AMDase"/>
</dbReference>
<evidence type="ECO:0000313" key="1">
    <source>
        <dbReference type="EMBL" id="QKM66381.1"/>
    </source>
</evidence>
<name>I2NA14_STRT9</name>
<dbReference type="Pfam" id="PF17645">
    <property type="entry name" value="Amdase"/>
    <property type="match status" value="1"/>
</dbReference>
<dbReference type="RefSeq" id="WP_006345274.1">
    <property type="nucleotide sequence ID" value="NZ_CP029159.1"/>
</dbReference>
<dbReference type="AlphaFoldDB" id="I2NA14"/>
<organism evidence="1 2">
    <name type="scientific">Streptomyces tsukubensis (strain DSM 42081 / NBRC 108919 / NRRL 18488 / 9993)</name>
    <dbReference type="NCBI Taxonomy" id="1114943"/>
    <lineage>
        <taxon>Bacteria</taxon>
        <taxon>Bacillati</taxon>
        <taxon>Actinomycetota</taxon>
        <taxon>Actinomycetes</taxon>
        <taxon>Kitasatosporales</taxon>
        <taxon>Streptomycetaceae</taxon>
        <taxon>Streptomyces</taxon>
    </lineage>
</organism>
<dbReference type="InterPro" id="IPR053714">
    <property type="entry name" value="Iso_Racemase_Enz_sf"/>
</dbReference>
<keyword evidence="2" id="KW-1185">Reference proteome</keyword>
<dbReference type="PANTHER" id="PTHR40267">
    <property type="entry name" value="BLR3294 PROTEIN"/>
    <property type="match status" value="1"/>
</dbReference>
<dbReference type="Gene3D" id="3.40.50.12500">
    <property type="match status" value="1"/>
</dbReference>
<accession>I2NA14</accession>
<dbReference type="PIRSF" id="PIRSF015736">
    <property type="entry name" value="MI"/>
    <property type="match status" value="1"/>
</dbReference>